<proteinExistence type="predicted"/>
<protein>
    <submittedName>
        <fullName evidence="2">S5 DRBM domain-containing protein</fullName>
    </submittedName>
</protein>
<name>A0AC34PXH8_9BILA</name>
<evidence type="ECO:0000313" key="2">
    <source>
        <dbReference type="WBParaSite" id="JU765_v2.g10929.t2"/>
    </source>
</evidence>
<evidence type="ECO:0000313" key="1">
    <source>
        <dbReference type="Proteomes" id="UP000887576"/>
    </source>
</evidence>
<organism evidence="1 2">
    <name type="scientific">Panagrolaimus sp. JU765</name>
    <dbReference type="NCBI Taxonomy" id="591449"/>
    <lineage>
        <taxon>Eukaryota</taxon>
        <taxon>Metazoa</taxon>
        <taxon>Ecdysozoa</taxon>
        <taxon>Nematoda</taxon>
        <taxon>Chromadorea</taxon>
        <taxon>Rhabditida</taxon>
        <taxon>Tylenchina</taxon>
        <taxon>Panagrolaimomorpha</taxon>
        <taxon>Panagrolaimoidea</taxon>
        <taxon>Panagrolaimidae</taxon>
        <taxon>Panagrolaimus</taxon>
    </lineage>
</organism>
<dbReference type="WBParaSite" id="JU765_v2.g10929.t2">
    <property type="protein sequence ID" value="JU765_v2.g10929.t2"/>
    <property type="gene ID" value="JU765_v2.g10929"/>
</dbReference>
<dbReference type="Proteomes" id="UP000887576">
    <property type="component" value="Unplaced"/>
</dbReference>
<sequence>MHEQGLGLEKDLHLAKRYYDLAAETSTDAIAPVALAMFKQFWSTTMALSLLSFVQKRHNTVNFFMRRSGQELWKTVTSVSKSGQKKGRRSTRQPIRALDKYYRIGSSPLKIQFPGLNAPVASSDTTTNVKPIEIKESFEDELKESALSIRKTLQETGMSSKKRRRDKLHPLERGFSGHQVVGQKLGPPPPVGDISMDDFQTYCLEVKRTSNMTRIFGRVHSMAALVITGNGKGLAGYAVGKAGIHRTNNAIVKGMNMAARKLFFVELLEDRTIYQDFYAECRSTKIFAQRRPAGFGLQCHPRLQKICEVIGIKDIYVKVEGSTRNYLALTHAFVTGLLNQETHQQLAERKGLHVVEMKPERQYYPQIIASPILTALKTEEELLPIDRMKLDDFYGEGRLPLFKPKPPPFYAKLKEHLEAEWKKHPYRNQMQVKIRLLADGVVPRWTRTERKNWAVKEHELVENGVITIPTGIGLSDVVPKPEK</sequence>
<reference evidence="2" key="1">
    <citation type="submission" date="2022-11" db="UniProtKB">
        <authorList>
            <consortium name="WormBaseParasite"/>
        </authorList>
    </citation>
    <scope>IDENTIFICATION</scope>
</reference>
<accession>A0AC34PXH8</accession>